<evidence type="ECO:0000256" key="2">
    <source>
        <dbReference type="ARBA" id="ARBA00001968"/>
    </source>
</evidence>
<dbReference type="FunFam" id="3.40.50.1000:FF:000073">
    <property type="entry name" value="Trehalose 6-phosphate phosphatase"/>
    <property type="match status" value="1"/>
</dbReference>
<dbReference type="RefSeq" id="XP_024371170.1">
    <property type="nucleotide sequence ID" value="XM_024515402.2"/>
</dbReference>
<dbReference type="KEGG" id="ppp:112280199"/>
<evidence type="ECO:0000256" key="5">
    <source>
        <dbReference type="ARBA" id="ARBA00022801"/>
    </source>
</evidence>
<evidence type="ECO:0000256" key="3">
    <source>
        <dbReference type="ARBA" id="ARBA00005199"/>
    </source>
</evidence>
<evidence type="ECO:0000313" key="7">
    <source>
        <dbReference type="EMBL" id="PNR57831.1"/>
    </source>
</evidence>
<evidence type="ECO:0000313" key="9">
    <source>
        <dbReference type="Proteomes" id="UP000006727"/>
    </source>
</evidence>
<keyword evidence="5 6" id="KW-0378">Hydrolase</keyword>
<dbReference type="GeneID" id="112280199"/>
<dbReference type="FunFam" id="3.40.50.1000:FF:000122">
    <property type="entry name" value="Trehalose 6-phosphate phosphatase"/>
    <property type="match status" value="1"/>
</dbReference>
<reference evidence="7 9" key="2">
    <citation type="journal article" date="2018" name="Plant J.">
        <title>The Physcomitrella patens chromosome-scale assembly reveals moss genome structure and evolution.</title>
        <authorList>
            <person name="Lang D."/>
            <person name="Ullrich K.K."/>
            <person name="Murat F."/>
            <person name="Fuchs J."/>
            <person name="Jenkins J."/>
            <person name="Haas F.B."/>
            <person name="Piednoel M."/>
            <person name="Gundlach H."/>
            <person name="Van Bel M."/>
            <person name="Meyberg R."/>
            <person name="Vives C."/>
            <person name="Morata J."/>
            <person name="Symeonidi A."/>
            <person name="Hiss M."/>
            <person name="Muchero W."/>
            <person name="Kamisugi Y."/>
            <person name="Saleh O."/>
            <person name="Blanc G."/>
            <person name="Decker E.L."/>
            <person name="van Gessel N."/>
            <person name="Grimwood J."/>
            <person name="Hayes R.D."/>
            <person name="Graham S.W."/>
            <person name="Gunter L.E."/>
            <person name="McDaniel S.F."/>
            <person name="Hoernstein S.N.W."/>
            <person name="Larsson A."/>
            <person name="Li F.W."/>
            <person name="Perroud P.F."/>
            <person name="Phillips J."/>
            <person name="Ranjan P."/>
            <person name="Rokshar D.S."/>
            <person name="Rothfels C.J."/>
            <person name="Schneider L."/>
            <person name="Shu S."/>
            <person name="Stevenson D.W."/>
            <person name="Thummler F."/>
            <person name="Tillich M."/>
            <person name="Villarreal Aguilar J.C."/>
            <person name="Widiez T."/>
            <person name="Wong G.K."/>
            <person name="Wymore A."/>
            <person name="Zhang Y."/>
            <person name="Zimmer A.D."/>
            <person name="Quatrano R.S."/>
            <person name="Mayer K.F.X."/>
            <person name="Goodstein D."/>
            <person name="Casacuberta J.M."/>
            <person name="Vandepoele K."/>
            <person name="Reski R."/>
            <person name="Cuming A.C."/>
            <person name="Tuskan G.A."/>
            <person name="Maumus F."/>
            <person name="Salse J."/>
            <person name="Schmutz J."/>
            <person name="Rensing S.A."/>
        </authorList>
    </citation>
    <scope>NUCLEOTIDE SEQUENCE [LARGE SCALE GENOMIC DNA]</scope>
    <source>
        <strain evidence="8 9">cv. Gransden 2004</strain>
    </source>
</reference>
<dbReference type="UniPathway" id="UPA00299"/>
<dbReference type="AlphaFoldDB" id="A0A2K1KVN0"/>
<evidence type="ECO:0000256" key="6">
    <source>
        <dbReference type="RuleBase" id="RU361117"/>
    </source>
</evidence>
<dbReference type="EnsemblPlants" id="Pp3c3_22990V3.1">
    <property type="protein sequence ID" value="Pp3c3_22990V3.1"/>
    <property type="gene ID" value="Pp3c3_22990"/>
</dbReference>
<dbReference type="Proteomes" id="UP000006727">
    <property type="component" value="Chromosome 3"/>
</dbReference>
<dbReference type="Gramene" id="Pp3c3_22990V3.3">
    <property type="protein sequence ID" value="Pp3c3_22990V3.3"/>
    <property type="gene ID" value="Pp3c3_22990"/>
</dbReference>
<dbReference type="InterPro" id="IPR003337">
    <property type="entry name" value="Trehalose_PPase"/>
</dbReference>
<name>A0A2K1KVN0_PHYPA</name>
<evidence type="ECO:0000256" key="4">
    <source>
        <dbReference type="ARBA" id="ARBA00008770"/>
    </source>
</evidence>
<dbReference type="OMA" id="ITWIDAM"/>
<dbReference type="GO" id="GO:0004805">
    <property type="term" value="F:trehalose-phosphatase activity"/>
    <property type="evidence" value="ECO:0000318"/>
    <property type="project" value="GO_Central"/>
</dbReference>
<dbReference type="EC" id="3.1.3.12" evidence="6"/>
<comment type="cofactor">
    <cofactor evidence="2 6">
        <name>a divalent metal cation</name>
        <dbReference type="ChEBI" id="CHEBI:60240"/>
    </cofactor>
</comment>
<dbReference type="STRING" id="3218.A0A2K1KVN0"/>
<protein>
    <recommendedName>
        <fullName evidence="6">Trehalose 6-phosphate phosphatase</fullName>
        <ecNumber evidence="6">3.1.3.12</ecNumber>
    </recommendedName>
</protein>
<dbReference type="Pfam" id="PF02358">
    <property type="entry name" value="Trehalose_PPase"/>
    <property type="match status" value="1"/>
</dbReference>
<dbReference type="Gramene" id="Pp3c3_22990V3.1">
    <property type="protein sequence ID" value="Pp3c3_22990V3.1"/>
    <property type="gene ID" value="Pp3c3_22990"/>
</dbReference>
<dbReference type="SUPFAM" id="SSF56784">
    <property type="entry name" value="HAD-like"/>
    <property type="match status" value="1"/>
</dbReference>
<dbReference type="FunFam" id="3.30.70.1020:FF:000004">
    <property type="entry name" value="Trehalose 6-phosphate phosphatase"/>
    <property type="match status" value="1"/>
</dbReference>
<gene>
    <name evidence="8" type="primary">LOC112280199</name>
    <name evidence="7" type="ORF">PHYPA_004825</name>
</gene>
<accession>A0A2K1KVN0</accession>
<dbReference type="InterPro" id="IPR036412">
    <property type="entry name" value="HAD-like_sf"/>
</dbReference>
<comment type="similarity">
    <text evidence="4 6">Belongs to the trehalose phosphatase family.</text>
</comment>
<keyword evidence="9" id="KW-1185">Reference proteome</keyword>
<dbReference type="NCBIfam" id="TIGR00685">
    <property type="entry name" value="T6PP"/>
    <property type="match status" value="1"/>
</dbReference>
<organism evidence="7">
    <name type="scientific">Physcomitrium patens</name>
    <name type="common">Spreading-leaved earth moss</name>
    <name type="synonym">Physcomitrella patens</name>
    <dbReference type="NCBI Taxonomy" id="3218"/>
    <lineage>
        <taxon>Eukaryota</taxon>
        <taxon>Viridiplantae</taxon>
        <taxon>Streptophyta</taxon>
        <taxon>Embryophyta</taxon>
        <taxon>Bryophyta</taxon>
        <taxon>Bryophytina</taxon>
        <taxon>Bryopsida</taxon>
        <taxon>Funariidae</taxon>
        <taxon>Funariales</taxon>
        <taxon>Funariaceae</taxon>
        <taxon>Physcomitrium</taxon>
    </lineage>
</organism>
<comment type="function">
    <text evidence="6">Removes the phosphate from trehalose 6-phosphate to produce free trehalose.</text>
</comment>
<reference evidence="7 9" key="1">
    <citation type="journal article" date="2008" name="Science">
        <title>The Physcomitrella genome reveals evolutionary insights into the conquest of land by plants.</title>
        <authorList>
            <person name="Rensing S."/>
            <person name="Lang D."/>
            <person name="Zimmer A."/>
            <person name="Terry A."/>
            <person name="Salamov A."/>
            <person name="Shapiro H."/>
            <person name="Nishiyama T."/>
            <person name="Perroud P.-F."/>
            <person name="Lindquist E."/>
            <person name="Kamisugi Y."/>
            <person name="Tanahashi T."/>
            <person name="Sakakibara K."/>
            <person name="Fujita T."/>
            <person name="Oishi K."/>
            <person name="Shin-I T."/>
            <person name="Kuroki Y."/>
            <person name="Toyoda A."/>
            <person name="Suzuki Y."/>
            <person name="Hashimoto A."/>
            <person name="Yamaguchi K."/>
            <person name="Sugano A."/>
            <person name="Kohara Y."/>
            <person name="Fujiyama A."/>
            <person name="Anterola A."/>
            <person name="Aoki S."/>
            <person name="Ashton N."/>
            <person name="Barbazuk W.B."/>
            <person name="Barker E."/>
            <person name="Bennetzen J."/>
            <person name="Bezanilla M."/>
            <person name="Blankenship R."/>
            <person name="Cho S.H."/>
            <person name="Dutcher S."/>
            <person name="Estelle M."/>
            <person name="Fawcett J.A."/>
            <person name="Gundlach H."/>
            <person name="Hanada K."/>
            <person name="Heyl A."/>
            <person name="Hicks K.A."/>
            <person name="Hugh J."/>
            <person name="Lohr M."/>
            <person name="Mayer K."/>
            <person name="Melkozernov A."/>
            <person name="Murata T."/>
            <person name="Nelson D."/>
            <person name="Pils B."/>
            <person name="Prigge M."/>
            <person name="Reiss B."/>
            <person name="Renner T."/>
            <person name="Rombauts S."/>
            <person name="Rushton P."/>
            <person name="Sanderfoot A."/>
            <person name="Schween G."/>
            <person name="Shiu S.-H."/>
            <person name="Stueber K."/>
            <person name="Theodoulou F.L."/>
            <person name="Tu H."/>
            <person name="Van de Peer Y."/>
            <person name="Verrier P.J."/>
            <person name="Waters E."/>
            <person name="Wood A."/>
            <person name="Yang L."/>
            <person name="Cove D."/>
            <person name="Cuming A."/>
            <person name="Hasebe M."/>
            <person name="Lucas S."/>
            <person name="Mishler D.B."/>
            <person name="Reski R."/>
            <person name="Grigoriev I."/>
            <person name="Quatrano R.S."/>
            <person name="Boore J.L."/>
        </authorList>
    </citation>
    <scope>NUCLEOTIDE SEQUENCE [LARGE SCALE GENOMIC DNA]</scope>
    <source>
        <strain evidence="8 9">cv. Gransden 2004</strain>
    </source>
</reference>
<dbReference type="Gramene" id="Pp3c3_22990V3.2">
    <property type="protein sequence ID" value="Pp3c3_22990V3.2"/>
    <property type="gene ID" value="Pp3c3_22990"/>
</dbReference>
<dbReference type="PANTHER" id="PTHR43768:SF3">
    <property type="entry name" value="TREHALOSE 6-PHOSPHATE PHOSPHATASE"/>
    <property type="match status" value="1"/>
</dbReference>
<dbReference type="Gene3D" id="3.40.50.1000">
    <property type="entry name" value="HAD superfamily/HAD-like"/>
    <property type="match status" value="2"/>
</dbReference>
<proteinExistence type="inferred from homology"/>
<reference evidence="8" key="3">
    <citation type="submission" date="2020-12" db="UniProtKB">
        <authorList>
            <consortium name="EnsemblPlants"/>
        </authorList>
    </citation>
    <scope>IDENTIFICATION</scope>
</reference>
<dbReference type="InterPro" id="IPR023214">
    <property type="entry name" value="HAD_sf"/>
</dbReference>
<sequence length="446" mass="49045">MIYKCETNSPIIFDRFDQGDIKSAEVGLLRASLPTLGEGMVGGMSLRSKRAAVCGEPAAASCASTLSVSSLVAASPSKSAATNGTSVSIKSVAVAVPKKHGPYVVDKGHMITWIDAMRSQSPPQFRSLHGEAPETFDIETAAYSAWLEKHPSALSSFDKVVKLAKSKQIVVFLDYDGTLSPIVDNPDRALMSDEMRATVKELATCFPTAIISGRARPKVYDFVQLSELYYAGSHGMDIMGPAKSSSGFKVNGTRVKDKKGNDVVFFQPASEYLPMMDKVCSVLNDTIRTIKDARVEHNKYCLTVHFRLVKEELWETLATKVQNVLKDYPMLSLTHGRKVLEVRPSIAWDKGKAVNYLLNSLGFADSSDVLPVYIGDDRTDEDAFKLLNGMKHGCSILVSSIPKSTKAALSLREPSEVMEFLRRLVQWKKRGSEKRNGVQNGRYFIN</sequence>
<dbReference type="InterPro" id="IPR006379">
    <property type="entry name" value="HAD-SF_hydro_IIB"/>
</dbReference>
<dbReference type="PANTHER" id="PTHR43768">
    <property type="entry name" value="TREHALOSE 6-PHOSPHATE PHOSPHATASE"/>
    <property type="match status" value="1"/>
</dbReference>
<dbReference type="NCBIfam" id="TIGR01484">
    <property type="entry name" value="HAD-SF-IIB"/>
    <property type="match status" value="1"/>
</dbReference>
<dbReference type="EMBL" id="ABEU02000003">
    <property type="protein sequence ID" value="PNR57831.1"/>
    <property type="molecule type" value="Genomic_DNA"/>
</dbReference>
<dbReference type="GO" id="GO:0005992">
    <property type="term" value="P:trehalose biosynthetic process"/>
    <property type="evidence" value="ECO:0000318"/>
    <property type="project" value="GO_Central"/>
</dbReference>
<dbReference type="InterPro" id="IPR044651">
    <property type="entry name" value="OTSB-like"/>
</dbReference>
<evidence type="ECO:0000313" key="8">
    <source>
        <dbReference type="EnsemblPlants" id="Pp3c3_22990V3.1"/>
    </source>
</evidence>
<dbReference type="EnsemblPlants" id="Pp3c3_22990V3.2">
    <property type="protein sequence ID" value="Pp3c3_22990V3.2"/>
    <property type="gene ID" value="Pp3c3_22990"/>
</dbReference>
<comment type="pathway">
    <text evidence="3 6">Glycan biosynthesis; trehalose biosynthesis.</text>
</comment>
<evidence type="ECO:0000256" key="1">
    <source>
        <dbReference type="ARBA" id="ARBA00000500"/>
    </source>
</evidence>
<dbReference type="PaxDb" id="3218-PP1S47_110V6.1"/>
<dbReference type="EnsemblPlants" id="Pp3c3_22990V3.3">
    <property type="protein sequence ID" value="Pp3c3_22990V3.3"/>
    <property type="gene ID" value="Pp3c3_22990"/>
</dbReference>
<dbReference type="OrthoDB" id="411251at2759"/>
<dbReference type="FunCoup" id="A0A2K1KVN0">
    <property type="interactions" value="118"/>
</dbReference>
<comment type="catalytic activity">
    <reaction evidence="1 6">
        <text>alpha,alpha-trehalose 6-phosphate + H2O = alpha,alpha-trehalose + phosphate</text>
        <dbReference type="Rhea" id="RHEA:23420"/>
        <dbReference type="ChEBI" id="CHEBI:15377"/>
        <dbReference type="ChEBI" id="CHEBI:16551"/>
        <dbReference type="ChEBI" id="CHEBI:43474"/>
        <dbReference type="ChEBI" id="CHEBI:58429"/>
        <dbReference type="EC" id="3.1.3.12"/>
    </reaction>
</comment>